<dbReference type="Proteomes" id="UP000319731">
    <property type="component" value="Unassembled WGS sequence"/>
</dbReference>
<dbReference type="InterPro" id="IPR011990">
    <property type="entry name" value="TPR-like_helical_dom_sf"/>
</dbReference>
<evidence type="ECO:0000256" key="2">
    <source>
        <dbReference type="PROSITE-ProRule" id="PRU00339"/>
    </source>
</evidence>
<name>A0A507BU11_9FUNG</name>
<evidence type="ECO:0000313" key="6">
    <source>
        <dbReference type="EMBL" id="TPX30539.1"/>
    </source>
</evidence>
<evidence type="ECO:0000259" key="5">
    <source>
        <dbReference type="PROSITE" id="PS51203"/>
    </source>
</evidence>
<dbReference type="PANTHER" id="PTHR45862">
    <property type="entry name" value="PROTEIN SGT1 HOMOLOG"/>
    <property type="match status" value="1"/>
</dbReference>
<dbReference type="SUPFAM" id="SSF48452">
    <property type="entry name" value="TPR-like"/>
    <property type="match status" value="1"/>
</dbReference>
<dbReference type="InterPro" id="IPR008978">
    <property type="entry name" value="HSP20-like_chaperone"/>
</dbReference>
<proteinExistence type="inferred from homology"/>
<dbReference type="GeneID" id="42007151"/>
<accession>A0A507BU11</accession>
<gene>
    <name evidence="6" type="ORF">SmJEL517_g05928</name>
</gene>
<dbReference type="GO" id="GO:0051087">
    <property type="term" value="F:protein-folding chaperone binding"/>
    <property type="evidence" value="ECO:0007669"/>
    <property type="project" value="InterPro"/>
</dbReference>
<evidence type="ECO:0008006" key="8">
    <source>
        <dbReference type="Google" id="ProtNLM"/>
    </source>
</evidence>
<dbReference type="EMBL" id="QEAO01000065">
    <property type="protein sequence ID" value="TPX30539.1"/>
    <property type="molecule type" value="Genomic_DNA"/>
</dbReference>
<dbReference type="Gene3D" id="1.25.40.10">
    <property type="entry name" value="Tetratricopeptide repeat domain"/>
    <property type="match status" value="1"/>
</dbReference>
<organism evidence="6 7">
    <name type="scientific">Synchytrium microbalum</name>
    <dbReference type="NCBI Taxonomy" id="1806994"/>
    <lineage>
        <taxon>Eukaryota</taxon>
        <taxon>Fungi</taxon>
        <taxon>Fungi incertae sedis</taxon>
        <taxon>Chytridiomycota</taxon>
        <taxon>Chytridiomycota incertae sedis</taxon>
        <taxon>Chytridiomycetes</taxon>
        <taxon>Synchytriales</taxon>
        <taxon>Synchytriaceae</taxon>
        <taxon>Synchytrium</taxon>
    </lineage>
</organism>
<evidence type="ECO:0000256" key="1">
    <source>
        <dbReference type="ARBA" id="ARBA00008509"/>
    </source>
</evidence>
<dbReference type="InterPro" id="IPR007052">
    <property type="entry name" value="CS_dom"/>
</dbReference>
<feature type="region of interest" description="Disordered" evidence="3">
    <location>
        <begin position="334"/>
        <end position="358"/>
    </location>
</feature>
<keyword evidence="2" id="KW-0802">TPR repeat</keyword>
<dbReference type="PROSITE" id="PS51048">
    <property type="entry name" value="SGS"/>
    <property type="match status" value="1"/>
</dbReference>
<comment type="similarity">
    <text evidence="1">Belongs to the SGT1 family.</text>
</comment>
<evidence type="ECO:0000313" key="7">
    <source>
        <dbReference type="Proteomes" id="UP000319731"/>
    </source>
</evidence>
<dbReference type="Gene3D" id="2.60.40.790">
    <property type="match status" value="1"/>
</dbReference>
<feature type="domain" description="SGS" evidence="4">
    <location>
        <begin position="271"/>
        <end position="358"/>
    </location>
</feature>
<dbReference type="GO" id="GO:0005737">
    <property type="term" value="C:cytoplasm"/>
    <property type="evidence" value="ECO:0007669"/>
    <property type="project" value="UniProtKB-ARBA"/>
</dbReference>
<dbReference type="SMART" id="SM00028">
    <property type="entry name" value="TPR"/>
    <property type="match status" value="3"/>
</dbReference>
<dbReference type="InterPro" id="IPR019734">
    <property type="entry name" value="TPR_rpt"/>
</dbReference>
<dbReference type="RefSeq" id="XP_031022181.1">
    <property type="nucleotide sequence ID" value="XM_031171854.1"/>
</dbReference>
<dbReference type="PROSITE" id="PS50005">
    <property type="entry name" value="TPR"/>
    <property type="match status" value="1"/>
</dbReference>
<feature type="repeat" description="TPR" evidence="2">
    <location>
        <begin position="85"/>
        <end position="118"/>
    </location>
</feature>
<dbReference type="InterPro" id="IPR044563">
    <property type="entry name" value="Sgt1-like"/>
</dbReference>
<dbReference type="Pfam" id="PF05002">
    <property type="entry name" value="SGS"/>
    <property type="match status" value="1"/>
</dbReference>
<keyword evidence="7" id="KW-1185">Reference proteome</keyword>
<dbReference type="PROSITE" id="PS51203">
    <property type="entry name" value="CS"/>
    <property type="match status" value="1"/>
</dbReference>
<feature type="domain" description="CS" evidence="5">
    <location>
        <begin position="156"/>
        <end position="247"/>
    </location>
</feature>
<reference evidence="6 7" key="1">
    <citation type="journal article" date="2019" name="Sci. Rep.">
        <title>Comparative genomics of chytrid fungi reveal insights into the obligate biotrophic and pathogenic lifestyle of Synchytrium endobioticum.</title>
        <authorList>
            <person name="van de Vossenberg B.T.L.H."/>
            <person name="Warris S."/>
            <person name="Nguyen H.D.T."/>
            <person name="van Gent-Pelzer M.P.E."/>
            <person name="Joly D.L."/>
            <person name="van de Geest H.C."/>
            <person name="Bonants P.J.M."/>
            <person name="Smith D.S."/>
            <person name="Levesque C.A."/>
            <person name="van der Lee T.A.J."/>
        </authorList>
    </citation>
    <scope>NUCLEOTIDE SEQUENCE [LARGE SCALE GENOMIC DNA]</scope>
    <source>
        <strain evidence="6 7">JEL517</strain>
    </source>
</reference>
<sequence>MINSEAQGYYQQANEAFVEENYQSAYSLYSQAIAIDSSRPDIYLKRAQAASKLAQHLNAVNDANRVLELISNSGANKNEKSGLIAKANMRLGLSLFELDRYEEAHGAFMAVLSITPDDATAKTWLRKAAAEIEASKSKIETQPIAIPPPSSTMNTPARVRHEWFQNENFVTITIFIKNVKADTVNIVFAERAISVTVKLPIGADYSLELDPLAHAIVPADSKYSVLSTKIEIKCKKEMMGLKWGTLEGEDEMVGAPQLMGSANVDASARPSYPTSSKKARDWDKLTKEVETEKPEGDAALNSLFQQIYKDADDDTRRAMIKSFTESNGTALSTNWTEVGKGRVETSPPDGMEARKYEM</sequence>
<evidence type="ECO:0000259" key="4">
    <source>
        <dbReference type="PROSITE" id="PS51048"/>
    </source>
</evidence>
<dbReference type="Pfam" id="PF04969">
    <property type="entry name" value="CS"/>
    <property type="match status" value="1"/>
</dbReference>
<dbReference type="OrthoDB" id="1898560at2759"/>
<dbReference type="Pfam" id="PF13181">
    <property type="entry name" value="TPR_8"/>
    <property type="match status" value="1"/>
</dbReference>
<dbReference type="InterPro" id="IPR007699">
    <property type="entry name" value="SGS_dom"/>
</dbReference>
<dbReference type="AlphaFoldDB" id="A0A507BU11"/>
<comment type="caution">
    <text evidence="6">The sequence shown here is derived from an EMBL/GenBank/DDBJ whole genome shotgun (WGS) entry which is preliminary data.</text>
</comment>
<protein>
    <recommendedName>
        <fullName evidence="8">SGS domain-containing protein</fullName>
    </recommendedName>
</protein>
<dbReference type="STRING" id="1806994.A0A507BU11"/>
<dbReference type="FunFam" id="2.60.40.790:FF:000012">
    <property type="entry name" value="SGT1 homolog, MIS12 kinetochore complex assembly cochaperone"/>
    <property type="match status" value="1"/>
</dbReference>
<dbReference type="SUPFAM" id="SSF49764">
    <property type="entry name" value="HSP20-like chaperones"/>
    <property type="match status" value="1"/>
</dbReference>
<evidence type="ECO:0000256" key="3">
    <source>
        <dbReference type="SAM" id="MobiDB-lite"/>
    </source>
</evidence>